<feature type="domain" description="DCD" evidence="2">
    <location>
        <begin position="255"/>
        <end position="387"/>
    </location>
</feature>
<organism evidence="3 4">
    <name type="scientific">Populus tomentosa</name>
    <name type="common">Chinese white poplar</name>
    <dbReference type="NCBI Taxonomy" id="118781"/>
    <lineage>
        <taxon>Eukaryota</taxon>
        <taxon>Viridiplantae</taxon>
        <taxon>Streptophyta</taxon>
        <taxon>Embryophyta</taxon>
        <taxon>Tracheophyta</taxon>
        <taxon>Spermatophyta</taxon>
        <taxon>Magnoliopsida</taxon>
        <taxon>eudicotyledons</taxon>
        <taxon>Gunneridae</taxon>
        <taxon>Pentapetalae</taxon>
        <taxon>rosids</taxon>
        <taxon>fabids</taxon>
        <taxon>Malpighiales</taxon>
        <taxon>Salicaceae</taxon>
        <taxon>Saliceae</taxon>
        <taxon>Populus</taxon>
    </lineage>
</organism>
<protein>
    <recommendedName>
        <fullName evidence="2">DCD domain-containing protein</fullName>
    </recommendedName>
</protein>
<dbReference type="InterPro" id="IPR013989">
    <property type="entry name" value="Dev_and_cell_death_domain"/>
</dbReference>
<dbReference type="GO" id="GO:0034976">
    <property type="term" value="P:response to endoplasmic reticulum stress"/>
    <property type="evidence" value="ECO:0007669"/>
    <property type="project" value="InterPro"/>
</dbReference>
<gene>
    <name evidence="3" type="ORF">POTOM_004249</name>
</gene>
<dbReference type="Pfam" id="PF10539">
    <property type="entry name" value="Dev_Cell_Death"/>
    <property type="match status" value="1"/>
</dbReference>
<evidence type="ECO:0000313" key="3">
    <source>
        <dbReference type="EMBL" id="KAG6788194.1"/>
    </source>
</evidence>
<dbReference type="Proteomes" id="UP000886885">
    <property type="component" value="Chromosome 1D"/>
</dbReference>
<dbReference type="PANTHER" id="PTHR46034:SF32">
    <property type="entry name" value="DCD DOMAIN-CONTAINING PROTEIN NRP-B"/>
    <property type="match status" value="1"/>
</dbReference>
<proteinExistence type="predicted"/>
<dbReference type="EMBL" id="JAAWWB010000002">
    <property type="protein sequence ID" value="KAG6788194.1"/>
    <property type="molecule type" value="Genomic_DNA"/>
</dbReference>
<dbReference type="AlphaFoldDB" id="A0A8X8DF59"/>
<dbReference type="PANTHER" id="PTHR46034">
    <property type="match status" value="1"/>
</dbReference>
<keyword evidence="4" id="KW-1185">Reference proteome</keyword>
<evidence type="ECO:0000256" key="1">
    <source>
        <dbReference type="SAM" id="MobiDB-lite"/>
    </source>
</evidence>
<sequence length="390" mass="43441">MENNQQSFYQFSDQLRVQTSNLANLSLNDSIWSNSYGSKRPDERRNFDIRVGGEVNNLKQKGSDLNSFGDGWNPINDIKQKGSGLNLFNDGWNSVNDLKPKGSNLNLFDEGWSSVNDLKPKGSNLNVFSDGYNLKPKGSDLNVFNDGWKMGSSANNYGVSPIGPIGQFVGGSQKNIGINGGFNKGIYSKNNNIHNSNVNVSVKGNKNKGDDDFGSKSSKKNSSKKSNSNENNDSKSAADKRFKTLPPSESLPRYETIGGYIFVCNNDTMAENLKRELFGLPPRYRDSVRQITPGLPLFLYNYSTHQLHGVFEAASFGGTNIDPAAWEDKKCPGESRFPAQVRVMTRKICEPLEEDSFRPILHHYDGPKFRLELNIPEALSLLDIFEEQNP</sequence>
<feature type="region of interest" description="Disordered" evidence="1">
    <location>
        <begin position="197"/>
        <end position="248"/>
    </location>
</feature>
<comment type="caution">
    <text evidence="3">The sequence shown here is derived from an EMBL/GenBank/DDBJ whole genome shotgun (WGS) entry which is preliminary data.</text>
</comment>
<accession>A0A8X8DF59</accession>
<dbReference type="OrthoDB" id="1908866at2759"/>
<evidence type="ECO:0000313" key="4">
    <source>
        <dbReference type="Proteomes" id="UP000886885"/>
    </source>
</evidence>
<reference evidence="3" key="1">
    <citation type="journal article" date="2020" name="bioRxiv">
        <title>Hybrid origin of Populus tomentosa Carr. identified through genome sequencing and phylogenomic analysis.</title>
        <authorList>
            <person name="An X."/>
            <person name="Gao K."/>
            <person name="Chen Z."/>
            <person name="Li J."/>
            <person name="Yang X."/>
            <person name="Yang X."/>
            <person name="Zhou J."/>
            <person name="Guo T."/>
            <person name="Zhao T."/>
            <person name="Huang S."/>
            <person name="Miao D."/>
            <person name="Khan W.U."/>
            <person name="Rao P."/>
            <person name="Ye M."/>
            <person name="Lei B."/>
            <person name="Liao W."/>
            <person name="Wang J."/>
            <person name="Ji L."/>
            <person name="Li Y."/>
            <person name="Guo B."/>
            <person name="Mustafa N.S."/>
            <person name="Li S."/>
            <person name="Yun Q."/>
            <person name="Keller S.R."/>
            <person name="Mao J."/>
            <person name="Zhang R."/>
            <person name="Strauss S.H."/>
        </authorList>
    </citation>
    <scope>NUCLEOTIDE SEQUENCE</scope>
    <source>
        <strain evidence="3">GM15</strain>
        <tissue evidence="3">Leaf</tissue>
    </source>
</reference>
<dbReference type="InterPro" id="IPR044832">
    <property type="entry name" value="NRP-like"/>
</dbReference>
<evidence type="ECO:0000259" key="2">
    <source>
        <dbReference type="PROSITE" id="PS51222"/>
    </source>
</evidence>
<name>A0A8X8DF59_POPTO</name>
<dbReference type="PROSITE" id="PS51222">
    <property type="entry name" value="DCD"/>
    <property type="match status" value="1"/>
</dbReference>
<dbReference type="SMART" id="SM00767">
    <property type="entry name" value="DCD"/>
    <property type="match status" value="1"/>
</dbReference>
<feature type="compositionally biased region" description="Basic and acidic residues" evidence="1">
    <location>
        <begin position="232"/>
        <end position="242"/>
    </location>
</feature>